<name>A0A8R1TXB2_ONCVO</name>
<dbReference type="Proteomes" id="UP000024404">
    <property type="component" value="Unassembled WGS sequence"/>
</dbReference>
<sequence>MSGELYVHTYLFSAKQIIFHCSSFHTQTKSIRKLTSADNRACSTSQQTDVVLVHVCCAASIMHVRQFSEMNRTRQVDESINDSALRRRTWQAIFFKFLVRMVQLSSVTFISVMARNRRSDVRNCRNSFY</sequence>
<evidence type="ECO:0000313" key="2">
    <source>
        <dbReference type="Proteomes" id="UP000024404"/>
    </source>
</evidence>
<keyword evidence="2" id="KW-1185">Reference proteome</keyword>
<organism evidence="1 2">
    <name type="scientific">Onchocerca volvulus</name>
    <dbReference type="NCBI Taxonomy" id="6282"/>
    <lineage>
        <taxon>Eukaryota</taxon>
        <taxon>Metazoa</taxon>
        <taxon>Ecdysozoa</taxon>
        <taxon>Nematoda</taxon>
        <taxon>Chromadorea</taxon>
        <taxon>Rhabditida</taxon>
        <taxon>Spirurina</taxon>
        <taxon>Spiruromorpha</taxon>
        <taxon>Filarioidea</taxon>
        <taxon>Onchocercidae</taxon>
        <taxon>Onchocerca</taxon>
    </lineage>
</organism>
<proteinExistence type="predicted"/>
<evidence type="ECO:0000313" key="1">
    <source>
        <dbReference type="EnsemblMetazoa" id="OVOC681.1"/>
    </source>
</evidence>
<accession>A0A8R1TXB2</accession>
<dbReference type="EnsemblMetazoa" id="OVOC681.1">
    <property type="protein sequence ID" value="OVOC681.1"/>
    <property type="gene ID" value="WBGene00237490"/>
</dbReference>
<dbReference type="EMBL" id="CMVM020000020">
    <property type="status" value="NOT_ANNOTATED_CDS"/>
    <property type="molecule type" value="Genomic_DNA"/>
</dbReference>
<dbReference type="AlphaFoldDB" id="A0A8R1TXB2"/>
<protein>
    <submittedName>
        <fullName evidence="1">Uncharacterized protein</fullName>
    </submittedName>
</protein>
<reference evidence="1" key="2">
    <citation type="submission" date="2022-06" db="UniProtKB">
        <authorList>
            <consortium name="EnsemblMetazoa"/>
        </authorList>
    </citation>
    <scope>IDENTIFICATION</scope>
</reference>
<reference evidence="2" key="1">
    <citation type="submission" date="2013-10" db="EMBL/GenBank/DDBJ databases">
        <title>Genome sequencing of Onchocerca volvulus.</title>
        <authorList>
            <person name="Cotton J."/>
            <person name="Tsai J."/>
            <person name="Stanley E."/>
            <person name="Tracey A."/>
            <person name="Holroyd N."/>
            <person name="Lustigman S."/>
            <person name="Berriman M."/>
        </authorList>
    </citation>
    <scope>NUCLEOTIDE SEQUENCE</scope>
</reference>